<dbReference type="EMBL" id="VSSQ01141573">
    <property type="protein sequence ID" value="MPN62895.1"/>
    <property type="molecule type" value="Genomic_DNA"/>
</dbReference>
<proteinExistence type="predicted"/>
<name>A0A645JGU3_9ZZZZ</name>
<reference evidence="1" key="1">
    <citation type="submission" date="2019-08" db="EMBL/GenBank/DDBJ databases">
        <authorList>
            <person name="Kucharzyk K."/>
            <person name="Murdoch R.W."/>
            <person name="Higgins S."/>
            <person name="Loffler F."/>
        </authorList>
    </citation>
    <scope>NUCLEOTIDE SEQUENCE</scope>
</reference>
<accession>A0A645JGU3</accession>
<protein>
    <submittedName>
        <fullName evidence="1">Uncharacterized protein</fullName>
    </submittedName>
</protein>
<dbReference type="AlphaFoldDB" id="A0A645JGU3"/>
<organism evidence="1">
    <name type="scientific">bioreactor metagenome</name>
    <dbReference type="NCBI Taxonomy" id="1076179"/>
    <lineage>
        <taxon>unclassified sequences</taxon>
        <taxon>metagenomes</taxon>
        <taxon>ecological metagenomes</taxon>
    </lineage>
</organism>
<sequence length="83" mass="9140">MARDGADAYHDLHLAAVHGFFYLRRYLHEILLGRAVGKLLDEGDVGLSDVQDEIVLPVGEKALHSVNGSRFGLVELAYDEHAP</sequence>
<comment type="caution">
    <text evidence="1">The sequence shown here is derived from an EMBL/GenBank/DDBJ whole genome shotgun (WGS) entry which is preliminary data.</text>
</comment>
<evidence type="ECO:0000313" key="1">
    <source>
        <dbReference type="EMBL" id="MPN62895.1"/>
    </source>
</evidence>
<gene>
    <name evidence="1" type="ORF">SDC9_210648</name>
</gene>